<dbReference type="HOGENOM" id="CLU_1984880_0_0_1"/>
<reference evidence="2" key="3">
    <citation type="submission" date="2015-04" db="UniProtKB">
        <authorList>
            <consortium name="EnsemblPlants"/>
        </authorList>
    </citation>
    <scope>IDENTIFICATION</scope>
    <source>
        <strain evidence="2">cv. Jemalong A17</strain>
    </source>
</reference>
<dbReference type="Proteomes" id="UP000002051">
    <property type="component" value="Chromosome 3"/>
</dbReference>
<dbReference type="AlphaFoldDB" id="A0A072V4M3"/>
<organism evidence="1 3">
    <name type="scientific">Medicago truncatula</name>
    <name type="common">Barrel medic</name>
    <name type="synonym">Medicago tribuloides</name>
    <dbReference type="NCBI Taxonomy" id="3880"/>
    <lineage>
        <taxon>Eukaryota</taxon>
        <taxon>Viridiplantae</taxon>
        <taxon>Streptophyta</taxon>
        <taxon>Embryophyta</taxon>
        <taxon>Tracheophyta</taxon>
        <taxon>Spermatophyta</taxon>
        <taxon>Magnoliopsida</taxon>
        <taxon>eudicotyledons</taxon>
        <taxon>Gunneridae</taxon>
        <taxon>Pentapetalae</taxon>
        <taxon>rosids</taxon>
        <taxon>fabids</taxon>
        <taxon>Fabales</taxon>
        <taxon>Fabaceae</taxon>
        <taxon>Papilionoideae</taxon>
        <taxon>50 kb inversion clade</taxon>
        <taxon>NPAAA clade</taxon>
        <taxon>Hologalegina</taxon>
        <taxon>IRL clade</taxon>
        <taxon>Trifolieae</taxon>
        <taxon>Medicago</taxon>
    </lineage>
</organism>
<sequence>MKHGVRDGISDLGVPRLKSIWVGPRSNSEFIFGVISHCYRFDLGYSQFLFGSDSLITIVDVAAVVSFYCLTNYLCLPMCAGGRGFSKRVEFIDWVMFPISGEFVDLVSCGQTVSFPSFDTEELSCH</sequence>
<evidence type="ECO:0000313" key="2">
    <source>
        <dbReference type="EnsemblPlants" id="KEH33140"/>
    </source>
</evidence>
<evidence type="ECO:0000313" key="3">
    <source>
        <dbReference type="Proteomes" id="UP000002051"/>
    </source>
</evidence>
<keyword evidence="3" id="KW-1185">Reference proteome</keyword>
<dbReference type="EnsemblPlants" id="KEH33140">
    <property type="protein sequence ID" value="KEH33140"/>
    <property type="gene ID" value="MTR_3g024300"/>
</dbReference>
<protein>
    <submittedName>
        <fullName evidence="1">Transmembrane protein, putative</fullName>
    </submittedName>
</protein>
<accession>A0A072V4M3</accession>
<dbReference type="EMBL" id="CM001219">
    <property type="protein sequence ID" value="KEH33140.1"/>
    <property type="molecule type" value="Genomic_DNA"/>
</dbReference>
<evidence type="ECO:0000313" key="1">
    <source>
        <dbReference type="EMBL" id="KEH33140.1"/>
    </source>
</evidence>
<keyword evidence="1" id="KW-0812">Transmembrane</keyword>
<reference evidence="1 3" key="2">
    <citation type="journal article" date="2014" name="BMC Genomics">
        <title>An improved genome release (version Mt4.0) for the model legume Medicago truncatula.</title>
        <authorList>
            <person name="Tang H."/>
            <person name="Krishnakumar V."/>
            <person name="Bidwell S."/>
            <person name="Rosen B."/>
            <person name="Chan A."/>
            <person name="Zhou S."/>
            <person name="Gentzbittel L."/>
            <person name="Childs K.L."/>
            <person name="Yandell M."/>
            <person name="Gundlach H."/>
            <person name="Mayer K.F."/>
            <person name="Schwartz D.C."/>
            <person name="Town C.D."/>
        </authorList>
    </citation>
    <scope>GENOME REANNOTATION</scope>
    <source>
        <strain evidence="1">A17</strain>
        <strain evidence="2 3">cv. Jemalong A17</strain>
    </source>
</reference>
<keyword evidence="1" id="KW-0472">Membrane</keyword>
<name>A0A072V4M3_MEDTR</name>
<reference evidence="1 3" key="1">
    <citation type="journal article" date="2011" name="Nature">
        <title>The Medicago genome provides insight into the evolution of rhizobial symbioses.</title>
        <authorList>
            <person name="Young N.D."/>
            <person name="Debelle F."/>
            <person name="Oldroyd G.E."/>
            <person name="Geurts R."/>
            <person name="Cannon S.B."/>
            <person name="Udvardi M.K."/>
            <person name="Benedito V.A."/>
            <person name="Mayer K.F."/>
            <person name="Gouzy J."/>
            <person name="Schoof H."/>
            <person name="Van de Peer Y."/>
            <person name="Proost S."/>
            <person name="Cook D.R."/>
            <person name="Meyers B.C."/>
            <person name="Spannagl M."/>
            <person name="Cheung F."/>
            <person name="De Mita S."/>
            <person name="Krishnakumar V."/>
            <person name="Gundlach H."/>
            <person name="Zhou S."/>
            <person name="Mudge J."/>
            <person name="Bharti A.K."/>
            <person name="Murray J.D."/>
            <person name="Naoumkina M.A."/>
            <person name="Rosen B."/>
            <person name="Silverstein K.A."/>
            <person name="Tang H."/>
            <person name="Rombauts S."/>
            <person name="Zhao P.X."/>
            <person name="Zhou P."/>
            <person name="Barbe V."/>
            <person name="Bardou P."/>
            <person name="Bechner M."/>
            <person name="Bellec A."/>
            <person name="Berger A."/>
            <person name="Berges H."/>
            <person name="Bidwell S."/>
            <person name="Bisseling T."/>
            <person name="Choisne N."/>
            <person name="Couloux A."/>
            <person name="Denny R."/>
            <person name="Deshpande S."/>
            <person name="Dai X."/>
            <person name="Doyle J.J."/>
            <person name="Dudez A.M."/>
            <person name="Farmer A.D."/>
            <person name="Fouteau S."/>
            <person name="Franken C."/>
            <person name="Gibelin C."/>
            <person name="Gish J."/>
            <person name="Goldstein S."/>
            <person name="Gonzalez A.J."/>
            <person name="Green P.J."/>
            <person name="Hallab A."/>
            <person name="Hartog M."/>
            <person name="Hua A."/>
            <person name="Humphray S.J."/>
            <person name="Jeong D.H."/>
            <person name="Jing Y."/>
            <person name="Jocker A."/>
            <person name="Kenton S.M."/>
            <person name="Kim D.J."/>
            <person name="Klee K."/>
            <person name="Lai H."/>
            <person name="Lang C."/>
            <person name="Lin S."/>
            <person name="Macmil S.L."/>
            <person name="Magdelenat G."/>
            <person name="Matthews L."/>
            <person name="McCorrison J."/>
            <person name="Monaghan E.L."/>
            <person name="Mun J.H."/>
            <person name="Najar F.Z."/>
            <person name="Nicholson C."/>
            <person name="Noirot C."/>
            <person name="O'Bleness M."/>
            <person name="Paule C.R."/>
            <person name="Poulain J."/>
            <person name="Prion F."/>
            <person name="Qin B."/>
            <person name="Qu C."/>
            <person name="Retzel E.F."/>
            <person name="Riddle C."/>
            <person name="Sallet E."/>
            <person name="Samain S."/>
            <person name="Samson N."/>
            <person name="Sanders I."/>
            <person name="Saurat O."/>
            <person name="Scarpelli C."/>
            <person name="Schiex T."/>
            <person name="Segurens B."/>
            <person name="Severin A.J."/>
            <person name="Sherrier D.J."/>
            <person name="Shi R."/>
            <person name="Sims S."/>
            <person name="Singer S.R."/>
            <person name="Sinharoy S."/>
            <person name="Sterck L."/>
            <person name="Viollet A."/>
            <person name="Wang B.B."/>
            <person name="Wang K."/>
            <person name="Wang M."/>
            <person name="Wang X."/>
            <person name="Warfsmann J."/>
            <person name="Weissenbach J."/>
            <person name="White D.D."/>
            <person name="White J.D."/>
            <person name="Wiley G.B."/>
            <person name="Wincker P."/>
            <person name="Xing Y."/>
            <person name="Yang L."/>
            <person name="Yao Z."/>
            <person name="Ying F."/>
            <person name="Zhai J."/>
            <person name="Zhou L."/>
            <person name="Zuber A."/>
            <person name="Denarie J."/>
            <person name="Dixon R.A."/>
            <person name="May G.D."/>
            <person name="Schwartz D.C."/>
            <person name="Rogers J."/>
            <person name="Quetier F."/>
            <person name="Town C.D."/>
            <person name="Roe B.A."/>
        </authorList>
    </citation>
    <scope>NUCLEOTIDE SEQUENCE [LARGE SCALE GENOMIC DNA]</scope>
    <source>
        <strain evidence="1">A17</strain>
        <strain evidence="2 3">cv. Jemalong A17</strain>
    </source>
</reference>
<gene>
    <name evidence="1" type="ordered locus">MTR_3g024300</name>
</gene>
<proteinExistence type="predicted"/>